<proteinExistence type="predicted"/>
<sequence length="110" mass="12481">QEQLQDAINRLVALWNQNPLLVEELLTLAENSVTLLQPPNEELLVPVEDNVMLLQLPVEESSVPCNDILLFEDSEISAPVTENPNQIDHPVDSEKDYLRQIRNDLLVQSN</sequence>
<organism evidence="1 2">
    <name type="scientific">Gigaspora margarita</name>
    <dbReference type="NCBI Taxonomy" id="4874"/>
    <lineage>
        <taxon>Eukaryota</taxon>
        <taxon>Fungi</taxon>
        <taxon>Fungi incertae sedis</taxon>
        <taxon>Mucoromycota</taxon>
        <taxon>Glomeromycotina</taxon>
        <taxon>Glomeromycetes</taxon>
        <taxon>Diversisporales</taxon>
        <taxon>Gigasporaceae</taxon>
        <taxon>Gigaspora</taxon>
    </lineage>
</organism>
<evidence type="ECO:0000313" key="2">
    <source>
        <dbReference type="Proteomes" id="UP000789901"/>
    </source>
</evidence>
<accession>A0ABN7XHA0</accession>
<keyword evidence="2" id="KW-1185">Reference proteome</keyword>
<dbReference type="Proteomes" id="UP000789901">
    <property type="component" value="Unassembled WGS sequence"/>
</dbReference>
<comment type="caution">
    <text evidence="1">The sequence shown here is derived from an EMBL/GenBank/DDBJ whole genome shotgun (WGS) entry which is preliminary data.</text>
</comment>
<evidence type="ECO:0000313" key="1">
    <source>
        <dbReference type="EMBL" id="CAG8854599.1"/>
    </source>
</evidence>
<gene>
    <name evidence="1" type="ORF">GMARGA_LOCUS43420</name>
</gene>
<name>A0ABN7XHA0_GIGMA</name>
<feature type="non-terminal residue" evidence="1">
    <location>
        <position position="1"/>
    </location>
</feature>
<reference evidence="1 2" key="1">
    <citation type="submission" date="2021-06" db="EMBL/GenBank/DDBJ databases">
        <authorList>
            <person name="Kallberg Y."/>
            <person name="Tangrot J."/>
            <person name="Rosling A."/>
        </authorList>
    </citation>
    <scope>NUCLEOTIDE SEQUENCE [LARGE SCALE GENOMIC DNA]</scope>
    <source>
        <strain evidence="1 2">120-4 pot B 10/14</strain>
    </source>
</reference>
<protein>
    <submittedName>
        <fullName evidence="1">19712_t:CDS:1</fullName>
    </submittedName>
</protein>
<dbReference type="EMBL" id="CAJVQB010140249">
    <property type="protein sequence ID" value="CAG8854599.1"/>
    <property type="molecule type" value="Genomic_DNA"/>
</dbReference>
<feature type="non-terminal residue" evidence="1">
    <location>
        <position position="110"/>
    </location>
</feature>